<name>A0A383UPY3_BLUHO</name>
<feature type="compositionally biased region" description="Basic residues" evidence="1">
    <location>
        <begin position="32"/>
        <end position="43"/>
    </location>
</feature>
<sequence>MASSPPKRITRATAAAHSSAKPKTTCTTTSTKVKKVVSTKRKARNEEVSEEHLKISNEPTDSNSLTTRGRPRKAVLSEPAISDLLSTKKPTRGRPRKVPIINTSCEVRTEPVRSLRERSLKDKTMERSTAASESLPKRTRGRPTTAIKPPCSKKTVQFEEPDKENLLPISKIKCMAKSSQFGTGLRARPVRKPSTLRTTRGRKLAEDTLKSAALSPKKFSQANSFKDHSDDELATSAKTPMKPLKSSPIKPPHNFGNQPIKIDLSVPSNACQIQTIPSRDQKLSIMSPARRLPQTPFKDGMRVAALKLSTVRESPLKISLPHLKTESTEINPKTLLLQSPAKRLQSTTKVEENKHQPNHIINHQSAAPDINLQTSITKTNYLTSGSSPVKKIRKKRELNVQPKEAIIDEVHNAPIENIGHHEGSKPLSLPVQSTPILPFVHEPEQISETASSETVALDLATQNENKQSSLHEATVTPLDDDRRDFNATPLSLSPCGKSTSPEFSQNPENAFNPDDQISSSTPLSSVLLNNACSGPVKSPDHERTDMEPDSLVSHLNTSDHRLHGQQKIGFTPLAKQLRDWMVPSPAKASAREPFLSSWLDPHEAEPQSVNDDKAEEESLEQSSTFDKVRNICEEIALASTPSLRSVEMVGAEHEPFEVDQQDLDLAHEADEMSLLEPDQTNGIELEMKWPQYPSREGNCISSICLGEDLRTSMQVATFETTDSHLSPEERFYPEENDMPEIHIDPQLLEPHTQQDLLRPLTPKRITSERIYHTVCKVPLKPAAGETPSKPSMKKKSSSVSRYSISRPLALAATSGNGSYLGRREISQDNFYPEVTATPLQVVEWSKLGTPARTDSANLDPSLLKGAVVFVDVYTAEGADASIIFMDILTQMGARCVKAWNWSGNTEDGKVGITHVVFKDGGKRTLERVRESNGVVNCVGVGWVLDCERENKWLDESPYLVDVEVIPRGGARRRKSMEPRALSNLNGTLIPTSTPLYQRNLGRGNTRYSLGVEETPMNSKSRRRDSTQWIHNNMSTLEEENLPETDSTPSSEIFSPFSDTPGGQTPYFLHKEQLVQKTAPAKRFENSEQEEYDDVNSSYGLKSAAQVNNQSFMTRLIAAKRKSLQWAPKIGSPLANAFEC</sequence>
<feature type="compositionally biased region" description="Low complexity" evidence="1">
    <location>
        <begin position="18"/>
        <end position="31"/>
    </location>
</feature>
<evidence type="ECO:0000256" key="1">
    <source>
        <dbReference type="SAM" id="MobiDB-lite"/>
    </source>
</evidence>
<feature type="compositionally biased region" description="Polar residues" evidence="1">
    <location>
        <begin position="488"/>
        <end position="532"/>
    </location>
</feature>
<dbReference type="InterPro" id="IPR022047">
    <property type="entry name" value="Microcephalin-like"/>
</dbReference>
<dbReference type="InterPro" id="IPR036420">
    <property type="entry name" value="BRCT_dom_sf"/>
</dbReference>
<evidence type="ECO:0000313" key="3">
    <source>
        <dbReference type="EMBL" id="SZF01322.1"/>
    </source>
</evidence>
<dbReference type="Proteomes" id="UP000275772">
    <property type="component" value="Unassembled WGS sequence"/>
</dbReference>
<feature type="domain" description="BRCT" evidence="2">
    <location>
        <begin position="858"/>
        <end position="960"/>
    </location>
</feature>
<feature type="region of interest" description="Disordered" evidence="1">
    <location>
        <begin position="219"/>
        <end position="252"/>
    </location>
</feature>
<feature type="region of interest" description="Disordered" evidence="1">
    <location>
        <begin position="1037"/>
        <end position="1061"/>
    </location>
</feature>
<dbReference type="PROSITE" id="PS50172">
    <property type="entry name" value="BRCT"/>
    <property type="match status" value="1"/>
</dbReference>
<feature type="region of interest" description="Disordered" evidence="1">
    <location>
        <begin position="781"/>
        <end position="800"/>
    </location>
</feature>
<feature type="compositionally biased region" description="Polar residues" evidence="1">
    <location>
        <begin position="1043"/>
        <end position="1061"/>
    </location>
</feature>
<dbReference type="GO" id="GO:0000278">
    <property type="term" value="P:mitotic cell cycle"/>
    <property type="evidence" value="ECO:0007669"/>
    <property type="project" value="TreeGrafter"/>
</dbReference>
<dbReference type="EMBL" id="UNSH01000036">
    <property type="protein sequence ID" value="SZF01322.1"/>
    <property type="molecule type" value="Genomic_DNA"/>
</dbReference>
<gene>
    <name evidence="3" type="ORF">BLGHR1_12083</name>
</gene>
<feature type="compositionally biased region" description="Basic and acidic residues" evidence="1">
    <location>
        <begin position="44"/>
        <end position="55"/>
    </location>
</feature>
<dbReference type="SUPFAM" id="SSF52113">
    <property type="entry name" value="BRCT domain"/>
    <property type="match status" value="1"/>
</dbReference>
<feature type="compositionally biased region" description="Polar residues" evidence="1">
    <location>
        <begin position="57"/>
        <end position="67"/>
    </location>
</feature>
<reference evidence="3 4" key="1">
    <citation type="submission" date="2017-11" db="EMBL/GenBank/DDBJ databases">
        <authorList>
            <person name="Kracher B."/>
        </authorList>
    </citation>
    <scope>NUCLEOTIDE SEQUENCE [LARGE SCALE GENOMIC DNA]</scope>
    <source>
        <strain evidence="3 4">RACE1</strain>
    </source>
</reference>
<evidence type="ECO:0000313" key="4">
    <source>
        <dbReference type="Proteomes" id="UP000275772"/>
    </source>
</evidence>
<evidence type="ECO:0000259" key="2">
    <source>
        <dbReference type="PROSITE" id="PS50172"/>
    </source>
</evidence>
<dbReference type="PANTHER" id="PTHR14625:SF3">
    <property type="entry name" value="MICROCEPHALIN"/>
    <property type="match status" value="1"/>
</dbReference>
<proteinExistence type="predicted"/>
<dbReference type="CDD" id="cd17716">
    <property type="entry name" value="BRCT_microcephalin_rpt1"/>
    <property type="match status" value="1"/>
</dbReference>
<dbReference type="VEuPathDB" id="FungiDB:BLGHR1_12083"/>
<dbReference type="AlphaFoldDB" id="A0A383UPY3"/>
<dbReference type="PANTHER" id="PTHR14625">
    <property type="entry name" value="MICROCEPHALIN"/>
    <property type="match status" value="1"/>
</dbReference>
<feature type="compositionally biased region" description="Polar residues" evidence="1">
    <location>
        <begin position="462"/>
        <end position="471"/>
    </location>
</feature>
<organism evidence="3 4">
    <name type="scientific">Blumeria hordei</name>
    <name type="common">Barley powdery mildew</name>
    <name type="synonym">Blumeria graminis f. sp. hordei</name>
    <dbReference type="NCBI Taxonomy" id="2867405"/>
    <lineage>
        <taxon>Eukaryota</taxon>
        <taxon>Fungi</taxon>
        <taxon>Dikarya</taxon>
        <taxon>Ascomycota</taxon>
        <taxon>Pezizomycotina</taxon>
        <taxon>Leotiomycetes</taxon>
        <taxon>Erysiphales</taxon>
        <taxon>Erysiphaceae</taxon>
        <taxon>Blumeria</taxon>
    </lineage>
</organism>
<dbReference type="Gene3D" id="3.40.50.10190">
    <property type="entry name" value="BRCT domain"/>
    <property type="match status" value="1"/>
</dbReference>
<feature type="compositionally biased region" description="Basic and acidic residues" evidence="1">
    <location>
        <begin position="107"/>
        <end position="126"/>
    </location>
</feature>
<feature type="region of interest" description="Disordered" evidence="1">
    <location>
        <begin position="602"/>
        <end position="622"/>
    </location>
</feature>
<accession>A0A383UPY3</accession>
<protein>
    <recommendedName>
        <fullName evidence="2">BRCT domain-containing protein</fullName>
    </recommendedName>
</protein>
<feature type="region of interest" description="Disordered" evidence="1">
    <location>
        <begin position="1"/>
        <end position="155"/>
    </location>
</feature>
<dbReference type="InterPro" id="IPR001357">
    <property type="entry name" value="BRCT_dom"/>
</dbReference>
<feature type="region of interest" description="Disordered" evidence="1">
    <location>
        <begin position="462"/>
        <end position="548"/>
    </location>
</feature>